<dbReference type="InterPro" id="IPR036412">
    <property type="entry name" value="HAD-like_sf"/>
</dbReference>
<dbReference type="InterPro" id="IPR041492">
    <property type="entry name" value="HAD_2"/>
</dbReference>
<gene>
    <name evidence="5" type="ORF">LNTAR_01382</name>
</gene>
<evidence type="ECO:0000256" key="4">
    <source>
        <dbReference type="ARBA" id="ARBA00013078"/>
    </source>
</evidence>
<dbReference type="InterPro" id="IPR023214">
    <property type="entry name" value="HAD_sf"/>
</dbReference>
<dbReference type="Pfam" id="PF13419">
    <property type="entry name" value="HAD_2"/>
    <property type="match status" value="1"/>
</dbReference>
<dbReference type="eggNOG" id="COG0546">
    <property type="taxonomic scope" value="Bacteria"/>
</dbReference>
<comment type="caution">
    <text evidence="5">The sequence shown here is derived from an EMBL/GenBank/DDBJ whole genome shotgun (WGS) entry which is preliminary data.</text>
</comment>
<name>A6DR70_9BACT</name>
<dbReference type="SFLD" id="SFLDS00003">
    <property type="entry name" value="Haloacid_Dehalogenase"/>
    <property type="match status" value="1"/>
</dbReference>
<evidence type="ECO:0000313" key="6">
    <source>
        <dbReference type="Proteomes" id="UP000004947"/>
    </source>
</evidence>
<dbReference type="GO" id="GO:0006281">
    <property type="term" value="P:DNA repair"/>
    <property type="evidence" value="ECO:0007669"/>
    <property type="project" value="TreeGrafter"/>
</dbReference>
<dbReference type="Proteomes" id="UP000004947">
    <property type="component" value="Unassembled WGS sequence"/>
</dbReference>
<dbReference type="InterPro" id="IPR050155">
    <property type="entry name" value="HAD-like_hydrolase_sf"/>
</dbReference>
<proteinExistence type="inferred from homology"/>
<keyword evidence="6" id="KW-1185">Reference proteome</keyword>
<comment type="similarity">
    <text evidence="3">Belongs to the HAD-like hydrolase superfamily. CbbY/CbbZ/Gph/YieH family.</text>
</comment>
<comment type="catalytic activity">
    <reaction evidence="1">
        <text>2-phosphoglycolate + H2O = glycolate + phosphate</text>
        <dbReference type="Rhea" id="RHEA:14369"/>
        <dbReference type="ChEBI" id="CHEBI:15377"/>
        <dbReference type="ChEBI" id="CHEBI:29805"/>
        <dbReference type="ChEBI" id="CHEBI:43474"/>
        <dbReference type="ChEBI" id="CHEBI:58033"/>
        <dbReference type="EC" id="3.1.3.18"/>
    </reaction>
</comment>
<dbReference type="SFLD" id="SFLDG01129">
    <property type="entry name" value="C1.5:_HAD__Beta-PGM__Phosphata"/>
    <property type="match status" value="1"/>
</dbReference>
<sequence length="230" mass="26261">MLNSTKLISFKINFMKRVKHIFWDWNGTLLNDVDLCVHVTGNFLQERHDKLLDREMYLKEFGFPVIDFYKKIGIELKEEDYGQMSIDWIGAYNQSFGEFAELHNGVGEVLLGLQKLGYKQSILSACEKGLLDTLVKKFDLWDHFDSVHGVEDFKAHGKVDLAHSAVRASQLKAEECMLIGDTMHDYEVAREAGMQCLLIGGGHQNSDRLRATGCEVLEDISQVLNKFKNI</sequence>
<evidence type="ECO:0000256" key="2">
    <source>
        <dbReference type="ARBA" id="ARBA00004818"/>
    </source>
</evidence>
<dbReference type="EC" id="3.1.3.18" evidence="4"/>
<dbReference type="AlphaFoldDB" id="A6DR70"/>
<evidence type="ECO:0000256" key="1">
    <source>
        <dbReference type="ARBA" id="ARBA00000830"/>
    </source>
</evidence>
<accession>A6DR70</accession>
<evidence type="ECO:0000256" key="3">
    <source>
        <dbReference type="ARBA" id="ARBA00006171"/>
    </source>
</evidence>
<protein>
    <recommendedName>
        <fullName evidence="4">phosphoglycolate phosphatase</fullName>
        <ecNumber evidence="4">3.1.3.18</ecNumber>
    </recommendedName>
</protein>
<reference evidence="5 6" key="1">
    <citation type="journal article" date="2010" name="J. Bacteriol.">
        <title>Genome sequence of Lentisphaera araneosa HTCC2155T, the type species of the order Lentisphaerales in the phylum Lentisphaerae.</title>
        <authorList>
            <person name="Thrash J.C."/>
            <person name="Cho J.C."/>
            <person name="Vergin K.L."/>
            <person name="Morris R.M."/>
            <person name="Giovannoni S.J."/>
        </authorList>
    </citation>
    <scope>NUCLEOTIDE SEQUENCE [LARGE SCALE GENOMIC DNA]</scope>
    <source>
        <strain evidence="5 6">HTCC2155</strain>
    </source>
</reference>
<comment type="pathway">
    <text evidence="2">Organic acid metabolism; glycolate biosynthesis; glycolate from 2-phosphoglycolate: step 1/1.</text>
</comment>
<dbReference type="EMBL" id="ABCK01000023">
    <property type="protein sequence ID" value="EDM25817.1"/>
    <property type="molecule type" value="Genomic_DNA"/>
</dbReference>
<dbReference type="Gene3D" id="1.10.150.240">
    <property type="entry name" value="Putative phosphatase, domain 2"/>
    <property type="match status" value="1"/>
</dbReference>
<dbReference type="InterPro" id="IPR023198">
    <property type="entry name" value="PGP-like_dom2"/>
</dbReference>
<dbReference type="Gene3D" id="3.40.50.1000">
    <property type="entry name" value="HAD superfamily/HAD-like"/>
    <property type="match status" value="1"/>
</dbReference>
<organism evidence="5 6">
    <name type="scientific">Lentisphaera araneosa HTCC2155</name>
    <dbReference type="NCBI Taxonomy" id="313628"/>
    <lineage>
        <taxon>Bacteria</taxon>
        <taxon>Pseudomonadati</taxon>
        <taxon>Lentisphaerota</taxon>
        <taxon>Lentisphaeria</taxon>
        <taxon>Lentisphaerales</taxon>
        <taxon>Lentisphaeraceae</taxon>
        <taxon>Lentisphaera</taxon>
    </lineage>
</organism>
<dbReference type="PANTHER" id="PTHR43434">
    <property type="entry name" value="PHOSPHOGLYCOLATE PHOSPHATASE"/>
    <property type="match status" value="1"/>
</dbReference>
<dbReference type="GO" id="GO:0008967">
    <property type="term" value="F:phosphoglycolate phosphatase activity"/>
    <property type="evidence" value="ECO:0007669"/>
    <property type="project" value="UniProtKB-EC"/>
</dbReference>
<evidence type="ECO:0000313" key="5">
    <source>
        <dbReference type="EMBL" id="EDM25817.1"/>
    </source>
</evidence>
<dbReference type="SUPFAM" id="SSF56784">
    <property type="entry name" value="HAD-like"/>
    <property type="match status" value="1"/>
</dbReference>
<dbReference type="STRING" id="313628.LNTAR_01382"/>
<dbReference type="PANTHER" id="PTHR43434:SF1">
    <property type="entry name" value="PHOSPHOGLYCOLATE PHOSPHATASE"/>
    <property type="match status" value="1"/>
</dbReference>